<protein>
    <submittedName>
        <fullName evidence="7">RNA polymerase sigma-70 factor</fullName>
    </submittedName>
</protein>
<comment type="similarity">
    <text evidence="1">Belongs to the sigma-70 factor family. ECF subfamily.</text>
</comment>
<dbReference type="InterPro" id="IPR007627">
    <property type="entry name" value="RNA_pol_sigma70_r2"/>
</dbReference>
<feature type="domain" description="RNA polymerase sigma factor 70 region 4 type 2" evidence="6">
    <location>
        <begin position="106"/>
        <end position="157"/>
    </location>
</feature>
<accession>A0ABT8KXW4</accession>
<comment type="caution">
    <text evidence="7">The sequence shown here is derived from an EMBL/GenBank/DDBJ whole genome shotgun (WGS) entry which is preliminary data.</text>
</comment>
<dbReference type="EMBL" id="JAUJEA010000022">
    <property type="protein sequence ID" value="MDN5205624.1"/>
    <property type="molecule type" value="Genomic_DNA"/>
</dbReference>
<dbReference type="Gene3D" id="1.10.1740.10">
    <property type="match status" value="1"/>
</dbReference>
<evidence type="ECO:0000313" key="8">
    <source>
        <dbReference type="Proteomes" id="UP001172082"/>
    </source>
</evidence>
<dbReference type="SUPFAM" id="SSF88946">
    <property type="entry name" value="Sigma2 domain of RNA polymerase sigma factors"/>
    <property type="match status" value="1"/>
</dbReference>
<keyword evidence="4" id="KW-0804">Transcription</keyword>
<dbReference type="InterPro" id="IPR039425">
    <property type="entry name" value="RNA_pol_sigma-70-like"/>
</dbReference>
<evidence type="ECO:0000256" key="2">
    <source>
        <dbReference type="ARBA" id="ARBA00023015"/>
    </source>
</evidence>
<evidence type="ECO:0000313" key="7">
    <source>
        <dbReference type="EMBL" id="MDN5205624.1"/>
    </source>
</evidence>
<sequence length="179" mass="21067">MSIEEGFEKLFLEHYDQLFQLSFNVLRDETSAHDVVHDVFEHLWKKKEEIKITSSMQSYLKKSIVNKAINHLKAHRKHISLEPNHIKDHYEQSPEIKDVDEDFNLLLESALQQLTPTSRTVFILSRMEGLDNQEIADYLGVAKKTVENHLSIALKNLRVFLEAKKNRFPHLFSQMVWLL</sequence>
<dbReference type="NCBIfam" id="TIGR02937">
    <property type="entry name" value="sigma70-ECF"/>
    <property type="match status" value="1"/>
</dbReference>
<keyword evidence="2" id="KW-0805">Transcription regulation</keyword>
<dbReference type="InterPro" id="IPR013324">
    <property type="entry name" value="RNA_pol_sigma_r3/r4-like"/>
</dbReference>
<name>A0ABT8KXW4_9BACT</name>
<evidence type="ECO:0000256" key="4">
    <source>
        <dbReference type="ARBA" id="ARBA00023163"/>
    </source>
</evidence>
<evidence type="ECO:0000256" key="1">
    <source>
        <dbReference type="ARBA" id="ARBA00010641"/>
    </source>
</evidence>
<feature type="domain" description="RNA polymerase sigma-70 region 2" evidence="5">
    <location>
        <begin position="10"/>
        <end position="77"/>
    </location>
</feature>
<evidence type="ECO:0000259" key="6">
    <source>
        <dbReference type="Pfam" id="PF08281"/>
    </source>
</evidence>
<dbReference type="PANTHER" id="PTHR43133:SF46">
    <property type="entry name" value="RNA POLYMERASE SIGMA-70 FACTOR ECF SUBFAMILY"/>
    <property type="match status" value="1"/>
</dbReference>
<proteinExistence type="inferred from homology"/>
<dbReference type="InterPro" id="IPR014327">
    <property type="entry name" value="RNA_pol_sigma70_bacteroid"/>
</dbReference>
<dbReference type="InterPro" id="IPR013325">
    <property type="entry name" value="RNA_pol_sigma_r2"/>
</dbReference>
<gene>
    <name evidence="7" type="ORF">QQ008_29840</name>
</gene>
<reference evidence="7" key="1">
    <citation type="submission" date="2023-06" db="EMBL/GenBank/DDBJ databases">
        <title>Genomic of Parafulvivirga corallium.</title>
        <authorList>
            <person name="Wang G."/>
        </authorList>
    </citation>
    <scope>NUCLEOTIDE SEQUENCE</scope>
    <source>
        <strain evidence="7">BMA10</strain>
    </source>
</reference>
<dbReference type="PANTHER" id="PTHR43133">
    <property type="entry name" value="RNA POLYMERASE ECF-TYPE SIGMA FACTO"/>
    <property type="match status" value="1"/>
</dbReference>
<dbReference type="NCBIfam" id="TIGR02985">
    <property type="entry name" value="Sig70_bacteroi1"/>
    <property type="match status" value="1"/>
</dbReference>
<dbReference type="Pfam" id="PF04542">
    <property type="entry name" value="Sigma70_r2"/>
    <property type="match status" value="1"/>
</dbReference>
<dbReference type="InterPro" id="IPR036388">
    <property type="entry name" value="WH-like_DNA-bd_sf"/>
</dbReference>
<dbReference type="SUPFAM" id="SSF88659">
    <property type="entry name" value="Sigma3 and sigma4 domains of RNA polymerase sigma factors"/>
    <property type="match status" value="1"/>
</dbReference>
<dbReference type="InterPro" id="IPR014284">
    <property type="entry name" value="RNA_pol_sigma-70_dom"/>
</dbReference>
<dbReference type="Gene3D" id="1.10.10.10">
    <property type="entry name" value="Winged helix-like DNA-binding domain superfamily/Winged helix DNA-binding domain"/>
    <property type="match status" value="1"/>
</dbReference>
<dbReference type="Proteomes" id="UP001172082">
    <property type="component" value="Unassembled WGS sequence"/>
</dbReference>
<organism evidence="7 8">
    <name type="scientific">Splendidivirga corallicola</name>
    <dbReference type="NCBI Taxonomy" id="3051826"/>
    <lineage>
        <taxon>Bacteria</taxon>
        <taxon>Pseudomonadati</taxon>
        <taxon>Bacteroidota</taxon>
        <taxon>Cytophagia</taxon>
        <taxon>Cytophagales</taxon>
        <taxon>Splendidivirgaceae</taxon>
        <taxon>Splendidivirga</taxon>
    </lineage>
</organism>
<dbReference type="Pfam" id="PF08281">
    <property type="entry name" value="Sigma70_r4_2"/>
    <property type="match status" value="1"/>
</dbReference>
<evidence type="ECO:0000259" key="5">
    <source>
        <dbReference type="Pfam" id="PF04542"/>
    </source>
</evidence>
<dbReference type="RefSeq" id="WP_346755645.1">
    <property type="nucleotide sequence ID" value="NZ_JAUJEA010000022.1"/>
</dbReference>
<keyword evidence="8" id="KW-1185">Reference proteome</keyword>
<keyword evidence="3" id="KW-0731">Sigma factor</keyword>
<dbReference type="CDD" id="cd06171">
    <property type="entry name" value="Sigma70_r4"/>
    <property type="match status" value="1"/>
</dbReference>
<evidence type="ECO:0000256" key="3">
    <source>
        <dbReference type="ARBA" id="ARBA00023082"/>
    </source>
</evidence>
<dbReference type="InterPro" id="IPR013249">
    <property type="entry name" value="RNA_pol_sigma70_r4_t2"/>
</dbReference>